<proteinExistence type="predicted"/>
<accession>A0AAN7W5W1</accession>
<evidence type="ECO:0000256" key="1">
    <source>
        <dbReference type="SAM" id="SignalP"/>
    </source>
</evidence>
<reference evidence="2" key="1">
    <citation type="submission" date="2023-08" db="EMBL/GenBank/DDBJ databases">
        <title>Black Yeasts Isolated from many extreme environments.</title>
        <authorList>
            <person name="Coleine C."/>
            <person name="Stajich J.E."/>
            <person name="Selbmann L."/>
        </authorList>
    </citation>
    <scope>NUCLEOTIDE SEQUENCE</scope>
    <source>
        <strain evidence="2">CCFEE 5810</strain>
    </source>
</reference>
<sequence>MRRSGALAFVAALAAGLATAQSVTTTLSAGTTYQPTVPWTIAGGPSPTTGACSAGAVQTAGPAGYYGGGVYTDKYGDFWEMDCDYSFSSTTYYDGTFVGTNALGVVACFNGCAGRIQCVGFSYYGNAFGNSSGSGRCFHFYTGQQGTLAYTPGQLIAGYASPLYGSGYLLQKNSAAFFCPTQNNTYYTDASGKFYYILCGYDVTNGGSGVVNGGPSGAVPSKIM</sequence>
<evidence type="ECO:0000313" key="3">
    <source>
        <dbReference type="Proteomes" id="UP001310594"/>
    </source>
</evidence>
<evidence type="ECO:0000313" key="2">
    <source>
        <dbReference type="EMBL" id="KAK5700854.1"/>
    </source>
</evidence>
<dbReference type="EMBL" id="JAVRQU010000007">
    <property type="protein sequence ID" value="KAK5700854.1"/>
    <property type="molecule type" value="Genomic_DNA"/>
</dbReference>
<gene>
    <name evidence="2" type="ORF">LTR97_005371</name>
</gene>
<comment type="caution">
    <text evidence="2">The sequence shown here is derived from an EMBL/GenBank/DDBJ whole genome shotgun (WGS) entry which is preliminary data.</text>
</comment>
<evidence type="ECO:0008006" key="4">
    <source>
        <dbReference type="Google" id="ProtNLM"/>
    </source>
</evidence>
<keyword evidence="1" id="KW-0732">Signal</keyword>
<name>A0AAN7W5W1_9PEZI</name>
<protein>
    <recommendedName>
        <fullName evidence="4">Apple domain-containing protein</fullName>
    </recommendedName>
</protein>
<dbReference type="AlphaFoldDB" id="A0AAN7W5W1"/>
<dbReference type="Proteomes" id="UP001310594">
    <property type="component" value="Unassembled WGS sequence"/>
</dbReference>
<feature type="chain" id="PRO_5042845609" description="Apple domain-containing protein" evidence="1">
    <location>
        <begin position="21"/>
        <end position="224"/>
    </location>
</feature>
<organism evidence="2 3">
    <name type="scientific">Elasticomyces elasticus</name>
    <dbReference type="NCBI Taxonomy" id="574655"/>
    <lineage>
        <taxon>Eukaryota</taxon>
        <taxon>Fungi</taxon>
        <taxon>Dikarya</taxon>
        <taxon>Ascomycota</taxon>
        <taxon>Pezizomycotina</taxon>
        <taxon>Dothideomycetes</taxon>
        <taxon>Dothideomycetidae</taxon>
        <taxon>Mycosphaerellales</taxon>
        <taxon>Teratosphaeriaceae</taxon>
        <taxon>Elasticomyces</taxon>
    </lineage>
</organism>
<feature type="signal peptide" evidence="1">
    <location>
        <begin position="1"/>
        <end position="20"/>
    </location>
</feature>